<keyword evidence="6 10" id="KW-0234">DNA repair</keyword>
<evidence type="ECO:0000256" key="8">
    <source>
        <dbReference type="ARBA" id="ARBA00064576"/>
    </source>
</evidence>
<comment type="function">
    <text evidence="10">Component of the general transcription and DNA repair factor IIH (TFIIH) core complex which is involved in general and transcription-coupled nucleotide excision repair (NER) of damaged DNA.</text>
</comment>
<protein>
    <recommendedName>
        <fullName evidence="9 10">General transcription factor IIH subunit 4</fullName>
    </recommendedName>
</protein>
<name>A0A226DPI5_FOLCA</name>
<keyword evidence="5 10" id="KW-0804">Transcription</keyword>
<dbReference type="InterPro" id="IPR004598">
    <property type="entry name" value="TFIIH_p52/Tfb2"/>
</dbReference>
<dbReference type="NCBIfam" id="TIGR00625">
    <property type="entry name" value="tfb2"/>
    <property type="match status" value="1"/>
</dbReference>
<dbReference type="Proteomes" id="UP000198287">
    <property type="component" value="Unassembled WGS sequence"/>
</dbReference>
<evidence type="ECO:0000256" key="10">
    <source>
        <dbReference type="RuleBase" id="RU364024"/>
    </source>
</evidence>
<evidence type="ECO:0000256" key="7">
    <source>
        <dbReference type="ARBA" id="ARBA00023242"/>
    </source>
</evidence>
<comment type="caution">
    <text evidence="12">The sequence shown here is derived from an EMBL/GenBank/DDBJ whole genome shotgun (WGS) entry which is preliminary data.</text>
</comment>
<evidence type="ECO:0000256" key="9">
    <source>
        <dbReference type="ARBA" id="ARBA00070130"/>
    </source>
</evidence>
<dbReference type="GO" id="GO:0006289">
    <property type="term" value="P:nucleotide-excision repair"/>
    <property type="evidence" value="ECO:0007669"/>
    <property type="project" value="InterPro"/>
</dbReference>
<evidence type="ECO:0000256" key="3">
    <source>
        <dbReference type="ARBA" id="ARBA00022763"/>
    </source>
</evidence>
<dbReference type="FunFam" id="3.30.70.2610:FF:000001">
    <property type="entry name" value="General transcription factor IIH subunit 4"/>
    <property type="match status" value="1"/>
</dbReference>
<dbReference type="OrthoDB" id="364513at2759"/>
<dbReference type="GO" id="GO:0005675">
    <property type="term" value="C:transcription factor TFIIH holo complex"/>
    <property type="evidence" value="ECO:0007669"/>
    <property type="project" value="TreeGrafter"/>
</dbReference>
<evidence type="ECO:0000256" key="2">
    <source>
        <dbReference type="ARBA" id="ARBA00007132"/>
    </source>
</evidence>
<accession>A0A226DPI5</accession>
<dbReference type="GO" id="GO:0000439">
    <property type="term" value="C:transcription factor TFIIH core complex"/>
    <property type="evidence" value="ECO:0007669"/>
    <property type="project" value="InterPro"/>
</dbReference>
<dbReference type="PANTHER" id="PTHR13152:SF0">
    <property type="entry name" value="GENERAL TRANSCRIPTION FACTOR IIH SUBUNIT 4"/>
    <property type="match status" value="1"/>
</dbReference>
<evidence type="ECO:0000313" key="12">
    <source>
        <dbReference type="EMBL" id="OXA46531.1"/>
    </source>
</evidence>
<evidence type="ECO:0000259" key="11">
    <source>
        <dbReference type="Pfam" id="PF18307"/>
    </source>
</evidence>
<feature type="domain" description="Transcription factor Tfb2 C-terminal" evidence="11">
    <location>
        <begin position="390"/>
        <end position="457"/>
    </location>
</feature>
<dbReference type="Pfam" id="PF18307">
    <property type="entry name" value="Tfb2_C"/>
    <property type="match status" value="1"/>
</dbReference>
<comment type="subunit">
    <text evidence="8">Component of the 7-subunit TFIIH core complex composed of XPB/ERCC3, XPD/ERCC2, GTF2H1, GTF2H2, GTF2H3, GTF2H4 and GTF2H5, which is active in NER. The core complex associates with the 3-subunit CDK-activating kinase (CAK) module composed of CCNH/cyclin H, CDK7 and MNAT1 to form the 10-subunit holoenzyme (holo-TFIIH) active in transcription. Part of TBP-based Pol II pre-initiation complex (PIC), in which Pol II core assembles with general transcription factors and other specific initiation factors including GTF2E1, GTF2E2, GTF2F1, GTF2F2, TCEA1, ERCC2, ERCC3, GTF2H2, GTF2H3, GTF2H4, GTF2H5, GTF2A1, GTF2A2, GTF2B and TBP; this large multi-subunit PIC complex mediates DNA unwinding and targets Pol II core to the transcription start site where the first phosphodiester bond forms.</text>
</comment>
<comment type="similarity">
    <text evidence="2 10">Belongs to the TFB2 family.</text>
</comment>
<gene>
    <name evidence="12" type="ORF">Fcan01_18676</name>
</gene>
<comment type="subcellular location">
    <subcellularLocation>
        <location evidence="1 10">Nucleus</location>
    </subcellularLocation>
</comment>
<dbReference type="Gene3D" id="3.30.70.2610">
    <property type="match status" value="1"/>
</dbReference>
<keyword evidence="4 10" id="KW-0805">Transcription regulation</keyword>
<evidence type="ECO:0000313" key="13">
    <source>
        <dbReference type="Proteomes" id="UP000198287"/>
    </source>
</evidence>
<organism evidence="12 13">
    <name type="scientific">Folsomia candida</name>
    <name type="common">Springtail</name>
    <dbReference type="NCBI Taxonomy" id="158441"/>
    <lineage>
        <taxon>Eukaryota</taxon>
        <taxon>Metazoa</taxon>
        <taxon>Ecdysozoa</taxon>
        <taxon>Arthropoda</taxon>
        <taxon>Hexapoda</taxon>
        <taxon>Collembola</taxon>
        <taxon>Entomobryomorpha</taxon>
        <taxon>Isotomoidea</taxon>
        <taxon>Isotomidae</taxon>
        <taxon>Proisotominae</taxon>
        <taxon>Folsomia</taxon>
    </lineage>
</organism>
<reference evidence="12 13" key="1">
    <citation type="submission" date="2015-12" db="EMBL/GenBank/DDBJ databases">
        <title>The genome of Folsomia candida.</title>
        <authorList>
            <person name="Faddeeva A."/>
            <person name="Derks M.F."/>
            <person name="Anvar Y."/>
            <person name="Smit S."/>
            <person name="Van Straalen N."/>
            <person name="Roelofs D."/>
        </authorList>
    </citation>
    <scope>NUCLEOTIDE SEQUENCE [LARGE SCALE GENOMIC DNA]</scope>
    <source>
        <strain evidence="12 13">VU population</strain>
        <tissue evidence="12">Whole body</tissue>
    </source>
</reference>
<dbReference type="Pfam" id="PF03849">
    <property type="entry name" value="Tfb2"/>
    <property type="match status" value="1"/>
</dbReference>
<evidence type="ECO:0000256" key="4">
    <source>
        <dbReference type="ARBA" id="ARBA00023015"/>
    </source>
</evidence>
<sequence>MGVLEHFKECKTLLDYLRTLPADVIEELFGFPSPCLAIFRELPKLAQHYVLRILYVEQAVPQAVVASWVSQANVKEHTQAVEALNRIRVWNEASMPGGLPGWILHHLFRHNLKVALLGGGQPWTNTHNMDSSDPKARSIKDLDAYALERWEVMLHYLVEKPQKADSVSRDTITTLTHAGLMEQDANSYPTITNEGFQFLLLDTASQVWYFVCKYLETVRTRNLNLAECLNFLFSLSFGTLGKDYSSEGMSEPMLNFVQHLREFGLIYQRSRKAGRFYPTRLAVNLSSPSRKIHLDTDKHKTGFIVLETNFRLYAYTDSDLQLALVRMFTDFLYHFPNLVVGNVSRDSIRQALRNGISADQIISFLKMHVHPEMIKTSTTPNNPLPPTVVDQIRLWEMERNRLTFVDSVLYNQFLSQRDYEVVRDYAQDIGVLVHMNDQKRTVVVTKNGHDDVKKFWKRHSKNS</sequence>
<dbReference type="InterPro" id="IPR040662">
    <property type="entry name" value="Tfb2_C"/>
</dbReference>
<dbReference type="GO" id="GO:0001671">
    <property type="term" value="F:ATPase activator activity"/>
    <property type="evidence" value="ECO:0007669"/>
    <property type="project" value="InterPro"/>
</dbReference>
<keyword evidence="13" id="KW-1185">Reference proteome</keyword>
<dbReference type="OMA" id="KGFIIIE"/>
<dbReference type="STRING" id="158441.A0A226DPI5"/>
<dbReference type="AlphaFoldDB" id="A0A226DPI5"/>
<dbReference type="GO" id="GO:0006366">
    <property type="term" value="P:transcription by RNA polymerase II"/>
    <property type="evidence" value="ECO:0007669"/>
    <property type="project" value="UniProtKB-ARBA"/>
</dbReference>
<keyword evidence="3 10" id="KW-0227">DNA damage</keyword>
<dbReference type="PANTHER" id="PTHR13152">
    <property type="entry name" value="TFIIH, POLYPEPTIDE 4"/>
    <property type="match status" value="1"/>
</dbReference>
<keyword evidence="7 10" id="KW-0539">Nucleus</keyword>
<evidence type="ECO:0000256" key="6">
    <source>
        <dbReference type="ARBA" id="ARBA00023204"/>
    </source>
</evidence>
<dbReference type="EMBL" id="LNIX01000015">
    <property type="protein sequence ID" value="OXA46531.1"/>
    <property type="molecule type" value="Genomic_DNA"/>
</dbReference>
<evidence type="ECO:0000256" key="1">
    <source>
        <dbReference type="ARBA" id="ARBA00004123"/>
    </source>
</evidence>
<dbReference type="GO" id="GO:0003690">
    <property type="term" value="F:double-stranded DNA binding"/>
    <property type="evidence" value="ECO:0007669"/>
    <property type="project" value="TreeGrafter"/>
</dbReference>
<proteinExistence type="inferred from homology"/>
<evidence type="ECO:0000256" key="5">
    <source>
        <dbReference type="ARBA" id="ARBA00023163"/>
    </source>
</evidence>